<protein>
    <recommendedName>
        <fullName evidence="6">Zn(2)-C6 fungal-type domain-containing protein</fullName>
    </recommendedName>
</protein>
<keyword evidence="8" id="KW-1185">Reference proteome</keyword>
<dbReference type="Gene3D" id="4.10.240.10">
    <property type="entry name" value="Zn(2)-C6 fungal-type DNA-binding domain"/>
    <property type="match status" value="1"/>
</dbReference>
<dbReference type="SUPFAM" id="SSF57701">
    <property type="entry name" value="Zn2/Cys6 DNA-binding domain"/>
    <property type="match status" value="1"/>
</dbReference>
<name>A0A1V6TN58_9EURO</name>
<sequence length="581" mass="65104">MDVNHVPSGTPAPYGRACINCSRAKSKCILLETGLGCERCQRLKKDCRPAPTVRKRNGRSSASRTAQLEAKLDNIVSLLQTTGGASSIPPDWENAVPASTNAQDTPCFLSKADHAMSTSTGIPSPVSSVSTECSISNACNSLQISPDDAEKTLRNFRLQNMRFIPFIHIPSHVTSQQLRLERPFVWLAIMAVLTPAIEKRDVAFNNIISIIHQKILIEVAPSMEMLLGTMIFITWTTYTKRPFLNFYSHVIMGLVCDLGINQAIPKEPSTMQAFKCAIGWKQPDLTTRSLEERRAVLGCFLITSCVALTMFRIDALRWTPHMEESLQILTDAKECPEDELLVTLVRIQLVMDKVHHHRRDSDGQLPSLMYTKSFQAQLEAVRNQIPQSLKQQNTVLLYISMAEFVIHETVMKDMSTPSSPELHRLESLCTCLHASKTWFDVYLSIPPETYLGIPFTIYFQFSRALVTLYKLSTLDDPAWDKTMVRNTANILDILDRITYGMKTCANSLDVNEAVWNIFDKGAKMAQQIKQGWEPKLMETWYPSVSANGIEGDFVASNAAIDASPMNGFDDAWMMEIFGSMG</sequence>
<dbReference type="OrthoDB" id="1600564at2759"/>
<evidence type="ECO:0000256" key="1">
    <source>
        <dbReference type="ARBA" id="ARBA00004123"/>
    </source>
</evidence>
<keyword evidence="4" id="KW-0804">Transcription</keyword>
<dbReference type="CDD" id="cd12148">
    <property type="entry name" value="fungal_TF_MHR"/>
    <property type="match status" value="1"/>
</dbReference>
<reference evidence="8" key="1">
    <citation type="journal article" date="2017" name="Nat. Microbiol.">
        <title>Global analysis of biosynthetic gene clusters reveals vast potential of secondary metabolite production in Penicillium species.</title>
        <authorList>
            <person name="Nielsen J.C."/>
            <person name="Grijseels S."/>
            <person name="Prigent S."/>
            <person name="Ji B."/>
            <person name="Dainat J."/>
            <person name="Nielsen K.F."/>
            <person name="Frisvad J.C."/>
            <person name="Workman M."/>
            <person name="Nielsen J."/>
        </authorList>
    </citation>
    <scope>NUCLEOTIDE SEQUENCE [LARGE SCALE GENOMIC DNA]</scope>
    <source>
        <strain evidence="8">IBT 24891</strain>
    </source>
</reference>
<dbReference type="InterPro" id="IPR051089">
    <property type="entry name" value="prtT"/>
</dbReference>
<dbReference type="InterPro" id="IPR001138">
    <property type="entry name" value="Zn2Cys6_DnaBD"/>
</dbReference>
<dbReference type="STRING" id="303698.A0A1V6TN58"/>
<organism evidence="7 8">
    <name type="scientific">Penicillium steckii</name>
    <dbReference type="NCBI Taxonomy" id="303698"/>
    <lineage>
        <taxon>Eukaryota</taxon>
        <taxon>Fungi</taxon>
        <taxon>Dikarya</taxon>
        <taxon>Ascomycota</taxon>
        <taxon>Pezizomycotina</taxon>
        <taxon>Eurotiomycetes</taxon>
        <taxon>Eurotiomycetidae</taxon>
        <taxon>Eurotiales</taxon>
        <taxon>Aspergillaceae</taxon>
        <taxon>Penicillium</taxon>
    </lineage>
</organism>
<keyword evidence="3" id="KW-0238">DNA-binding</keyword>
<evidence type="ECO:0000259" key="6">
    <source>
        <dbReference type="PROSITE" id="PS00463"/>
    </source>
</evidence>
<evidence type="ECO:0000256" key="2">
    <source>
        <dbReference type="ARBA" id="ARBA00023015"/>
    </source>
</evidence>
<dbReference type="Proteomes" id="UP000191285">
    <property type="component" value="Unassembled WGS sequence"/>
</dbReference>
<evidence type="ECO:0000256" key="3">
    <source>
        <dbReference type="ARBA" id="ARBA00023125"/>
    </source>
</evidence>
<accession>A0A1V6TN58</accession>
<gene>
    <name evidence="7" type="ORF">PENSTE_c004G09979</name>
</gene>
<keyword evidence="2" id="KW-0805">Transcription regulation</keyword>
<dbReference type="GO" id="GO:0000981">
    <property type="term" value="F:DNA-binding transcription factor activity, RNA polymerase II-specific"/>
    <property type="evidence" value="ECO:0007669"/>
    <property type="project" value="InterPro"/>
</dbReference>
<keyword evidence="5" id="KW-0539">Nucleus</keyword>
<dbReference type="PANTHER" id="PTHR31845">
    <property type="entry name" value="FINGER DOMAIN PROTEIN, PUTATIVE-RELATED"/>
    <property type="match status" value="1"/>
</dbReference>
<dbReference type="CDD" id="cd00067">
    <property type="entry name" value="GAL4"/>
    <property type="match status" value="1"/>
</dbReference>
<comment type="subcellular location">
    <subcellularLocation>
        <location evidence="1">Nucleus</location>
    </subcellularLocation>
</comment>
<dbReference type="AlphaFoldDB" id="A0A1V6TN58"/>
<dbReference type="EMBL" id="MLKD01000004">
    <property type="protein sequence ID" value="OQE27586.1"/>
    <property type="molecule type" value="Genomic_DNA"/>
</dbReference>
<dbReference type="GO" id="GO:0008270">
    <property type="term" value="F:zinc ion binding"/>
    <property type="evidence" value="ECO:0007669"/>
    <property type="project" value="InterPro"/>
</dbReference>
<feature type="domain" description="Zn(2)-C6 fungal-type" evidence="6">
    <location>
        <begin position="17"/>
        <end position="47"/>
    </location>
</feature>
<dbReference type="InterPro" id="IPR036864">
    <property type="entry name" value="Zn2-C6_fun-type_DNA-bd_sf"/>
</dbReference>
<comment type="caution">
    <text evidence="7">The sequence shown here is derived from an EMBL/GenBank/DDBJ whole genome shotgun (WGS) entry which is preliminary data.</text>
</comment>
<evidence type="ECO:0000256" key="5">
    <source>
        <dbReference type="ARBA" id="ARBA00023242"/>
    </source>
</evidence>
<dbReference type="PROSITE" id="PS00463">
    <property type="entry name" value="ZN2_CY6_FUNGAL_1"/>
    <property type="match status" value="1"/>
</dbReference>
<dbReference type="GO" id="GO:0000976">
    <property type="term" value="F:transcription cis-regulatory region binding"/>
    <property type="evidence" value="ECO:0007669"/>
    <property type="project" value="TreeGrafter"/>
</dbReference>
<evidence type="ECO:0000313" key="7">
    <source>
        <dbReference type="EMBL" id="OQE27586.1"/>
    </source>
</evidence>
<proteinExistence type="predicted"/>
<dbReference type="GO" id="GO:0005634">
    <property type="term" value="C:nucleus"/>
    <property type="evidence" value="ECO:0007669"/>
    <property type="project" value="UniProtKB-SubCell"/>
</dbReference>
<dbReference type="PANTHER" id="PTHR31845:SF32">
    <property type="entry name" value="MISCELLANEOUS ZN(II)2CYS6 TRANSCRIPTION FACTOR (EUROFUNG)-RELATED"/>
    <property type="match status" value="1"/>
</dbReference>
<evidence type="ECO:0000256" key="4">
    <source>
        <dbReference type="ARBA" id="ARBA00023163"/>
    </source>
</evidence>
<evidence type="ECO:0000313" key="8">
    <source>
        <dbReference type="Proteomes" id="UP000191285"/>
    </source>
</evidence>